<evidence type="ECO:0000313" key="2">
    <source>
        <dbReference type="Proteomes" id="UP001156221"/>
    </source>
</evidence>
<evidence type="ECO:0000313" key="1">
    <source>
        <dbReference type="EMBL" id="UYM26626.1"/>
    </source>
</evidence>
<dbReference type="RefSeq" id="YP_010761370.1">
    <property type="nucleotide sequence ID" value="NC_073594.1"/>
</dbReference>
<dbReference type="KEGG" id="vg:80034741"/>
<proteinExistence type="predicted"/>
<sequence length="138" mass="15704">MTEAGLRLVHSRYDLPPSWDGLKVAWDAWSDVRTTLPLHLPAEDMACDKCGTVDEFLIAWGLRDPAEPTCTTTRTKTTRSGRKYDVQVEVPARPMRDIYAARCRHCSHDIVTDTRTNERWDLDETDYGPEGSTSDTLF</sequence>
<dbReference type="Proteomes" id="UP001156221">
    <property type="component" value="Segment"/>
</dbReference>
<protein>
    <submittedName>
        <fullName evidence="1">Uncharacterized protein</fullName>
    </submittedName>
</protein>
<gene>
    <name evidence="1" type="primary">77</name>
    <name evidence="1" type="ORF">SEA_BAUER_77</name>
</gene>
<name>A0A9E7V2M4_9CAUD</name>
<keyword evidence="2" id="KW-1185">Reference proteome</keyword>
<dbReference type="GeneID" id="80034741"/>
<accession>A0A9E7V2M4</accession>
<reference evidence="1" key="1">
    <citation type="submission" date="2022-10" db="EMBL/GenBank/DDBJ databases">
        <authorList>
            <person name="Shreffler J."/>
            <person name="Spring A.M."/>
            <person name="Klyczek K."/>
            <person name="Garlena R.A."/>
            <person name="Russell D.A."/>
            <person name="Pope W.H."/>
            <person name="Jacobs-Sera D."/>
            <person name="Hatfull G.F."/>
        </authorList>
    </citation>
    <scope>NUCLEOTIDE SEQUENCE</scope>
</reference>
<dbReference type="EMBL" id="OP580516">
    <property type="protein sequence ID" value="UYM26626.1"/>
    <property type="molecule type" value="Genomic_DNA"/>
</dbReference>
<organism evidence="1 2">
    <name type="scientific">Arthrobacter phage Bauer</name>
    <dbReference type="NCBI Taxonomy" id="2985648"/>
    <lineage>
        <taxon>Viruses</taxon>
        <taxon>Duplodnaviria</taxon>
        <taxon>Heunggongvirae</taxon>
        <taxon>Uroviricota</taxon>
        <taxon>Caudoviricetes</taxon>
        <taxon>Bauervirus</taxon>
        <taxon>Bauervirus bauer</taxon>
    </lineage>
</organism>